<keyword evidence="2" id="KW-1185">Reference proteome</keyword>
<sequence>MSGFIRYITSEFAMLEVTTDIDFITTNIIITQSMQEFSSSTINDHCSNMDLIAKDTKSASSQILKRPCRVTTRATKQTLDILEPEFLIISKIEKLELKILQR</sequence>
<comment type="caution">
    <text evidence="1">The sequence shown here is derived from an EMBL/GenBank/DDBJ whole genome shotgun (WGS) entry which is preliminary data.</text>
</comment>
<gene>
    <name evidence="1" type="ORF">GMARGA_LOCUS29894</name>
</gene>
<accession>A0ABN7WE32</accession>
<evidence type="ECO:0000313" key="1">
    <source>
        <dbReference type="EMBL" id="CAG8829085.1"/>
    </source>
</evidence>
<dbReference type="Proteomes" id="UP000789901">
    <property type="component" value="Unassembled WGS sequence"/>
</dbReference>
<protein>
    <submittedName>
        <fullName evidence="1">2124_t:CDS:1</fullName>
    </submittedName>
</protein>
<organism evidence="1 2">
    <name type="scientific">Gigaspora margarita</name>
    <dbReference type="NCBI Taxonomy" id="4874"/>
    <lineage>
        <taxon>Eukaryota</taxon>
        <taxon>Fungi</taxon>
        <taxon>Fungi incertae sedis</taxon>
        <taxon>Mucoromycota</taxon>
        <taxon>Glomeromycotina</taxon>
        <taxon>Glomeromycetes</taxon>
        <taxon>Diversisporales</taxon>
        <taxon>Gigasporaceae</taxon>
        <taxon>Gigaspora</taxon>
    </lineage>
</organism>
<name>A0ABN7WE32_GIGMA</name>
<evidence type="ECO:0000313" key="2">
    <source>
        <dbReference type="Proteomes" id="UP000789901"/>
    </source>
</evidence>
<reference evidence="1 2" key="1">
    <citation type="submission" date="2021-06" db="EMBL/GenBank/DDBJ databases">
        <authorList>
            <person name="Kallberg Y."/>
            <person name="Tangrot J."/>
            <person name="Rosling A."/>
        </authorList>
    </citation>
    <scope>NUCLEOTIDE SEQUENCE [LARGE SCALE GENOMIC DNA]</scope>
    <source>
        <strain evidence="1 2">120-4 pot B 10/14</strain>
    </source>
</reference>
<dbReference type="EMBL" id="CAJVQB010041017">
    <property type="protein sequence ID" value="CAG8829085.1"/>
    <property type="molecule type" value="Genomic_DNA"/>
</dbReference>
<proteinExistence type="predicted"/>